<dbReference type="PRINTS" id="PR00037">
    <property type="entry name" value="HTHLACR"/>
</dbReference>
<keyword evidence="1" id="KW-0678">Repressor</keyword>
<keyword evidence="3" id="KW-0238">DNA-binding</keyword>
<dbReference type="PANTHER" id="PTHR30363">
    <property type="entry name" value="HTH-TYPE TRANSCRIPTIONAL REGULATOR SRLR-RELATED"/>
    <property type="match status" value="1"/>
</dbReference>
<dbReference type="InterPro" id="IPR036390">
    <property type="entry name" value="WH_DNA-bd_sf"/>
</dbReference>
<accession>A0A011NAS9</accession>
<dbReference type="STRING" id="1122190.GCA_000621105_00855"/>
<evidence type="ECO:0000256" key="1">
    <source>
        <dbReference type="ARBA" id="ARBA00022491"/>
    </source>
</evidence>
<sequence>MKQANRHKKIIDLVNQLGYVSTEELVTVLKVSPQTIRRDLNEMAENNLIRRHHGGAAAPSNTENSDYAHRKQFFSQEKNAIAQQVAKLIPNGASVFLDIGTTSEAVAFALRQHKNLKVVTNNLNAAHILMQNPDCQITVAGGSLRTDGGLIGEETVRFINQFRLDFGILGISAVDLDGSMLDYDYHEVQVKRALMECSRQVVLVTDHSKFSRNAIVRLGNVKEVNYLFTDTCLPLELQNHLNQSDVIVKICNE</sequence>
<dbReference type="GO" id="GO:0003700">
    <property type="term" value="F:DNA-binding transcription factor activity"/>
    <property type="evidence" value="ECO:0007669"/>
    <property type="project" value="InterPro"/>
</dbReference>
<proteinExistence type="predicted"/>
<keyword evidence="2" id="KW-0805">Transcription regulation</keyword>
<dbReference type="SUPFAM" id="SSF100950">
    <property type="entry name" value="NagB/RpiA/CoA transferase-like"/>
    <property type="match status" value="1"/>
</dbReference>
<feature type="domain" description="HTH deoR-type" evidence="5">
    <location>
        <begin position="3"/>
        <end position="58"/>
    </location>
</feature>
<dbReference type="OrthoDB" id="9814815at2"/>
<dbReference type="InterPro" id="IPR014036">
    <property type="entry name" value="DeoR-like_C"/>
</dbReference>
<dbReference type="PANTHER" id="PTHR30363:SF4">
    <property type="entry name" value="GLYCEROL-3-PHOSPHATE REGULON REPRESSOR"/>
    <property type="match status" value="1"/>
</dbReference>
<dbReference type="NCBIfam" id="NF008154">
    <property type="entry name" value="PRK10906.1"/>
    <property type="match status" value="1"/>
</dbReference>
<keyword evidence="4" id="KW-0804">Transcription</keyword>
<dbReference type="InterPro" id="IPR001034">
    <property type="entry name" value="DeoR_HTH"/>
</dbReference>
<dbReference type="Proteomes" id="UP000054123">
    <property type="component" value="Unassembled WGS sequence"/>
</dbReference>
<dbReference type="InterPro" id="IPR050313">
    <property type="entry name" value="Carb_Metab_HTH_regulators"/>
</dbReference>
<keyword evidence="7" id="KW-1185">Reference proteome</keyword>
<evidence type="ECO:0000256" key="3">
    <source>
        <dbReference type="ARBA" id="ARBA00023125"/>
    </source>
</evidence>
<dbReference type="Pfam" id="PF08220">
    <property type="entry name" value="HTH_DeoR"/>
    <property type="match status" value="1"/>
</dbReference>
<dbReference type="GO" id="GO:0003677">
    <property type="term" value="F:DNA binding"/>
    <property type="evidence" value="ECO:0007669"/>
    <property type="project" value="UniProtKB-KW"/>
</dbReference>
<dbReference type="InterPro" id="IPR036388">
    <property type="entry name" value="WH-like_DNA-bd_sf"/>
</dbReference>
<reference evidence="6 7" key="1">
    <citation type="journal article" date="2014" name="Genome Announc.">
        <title>Genome Sequence of a Presumptive Mannheimia haemolytica Strain with an A1/A6-Cross-Reactive Serotype from a White-Tailed Deer (Odocoileus virginianus).</title>
        <authorList>
            <person name="Lawrence P.K."/>
            <person name="Bey R.F."/>
            <person name="Wiener B."/>
            <person name="Kittichotirat W."/>
            <person name="Bumgarner R.E."/>
        </authorList>
    </citation>
    <scope>NUCLEOTIDE SEQUENCE [LARGE SCALE GENOMIC DNA]</scope>
    <source>
        <strain evidence="6 7">PKL10</strain>
    </source>
</reference>
<evidence type="ECO:0000313" key="7">
    <source>
        <dbReference type="Proteomes" id="UP000054123"/>
    </source>
</evidence>
<evidence type="ECO:0000256" key="4">
    <source>
        <dbReference type="ARBA" id="ARBA00023163"/>
    </source>
</evidence>
<dbReference type="InterPro" id="IPR037171">
    <property type="entry name" value="NagB/RpiA_transferase-like"/>
</dbReference>
<comment type="caution">
    <text evidence="6">The sequence shown here is derived from an EMBL/GenBank/DDBJ whole genome shotgun (WGS) entry which is preliminary data.</text>
</comment>
<dbReference type="RefSeq" id="WP_042803688.1">
    <property type="nucleotide sequence ID" value="NZ_AVSP01000005.1"/>
</dbReference>
<dbReference type="PATRIC" id="fig|1450449.3.peg.1791"/>
<organism evidence="6 7">
    <name type="scientific">Mannheimia granulomatis</name>
    <dbReference type="NCBI Taxonomy" id="85402"/>
    <lineage>
        <taxon>Bacteria</taxon>
        <taxon>Pseudomonadati</taxon>
        <taxon>Pseudomonadota</taxon>
        <taxon>Gammaproteobacteria</taxon>
        <taxon>Pasteurellales</taxon>
        <taxon>Pasteurellaceae</taxon>
        <taxon>Mannheimia</taxon>
    </lineage>
</organism>
<dbReference type="Pfam" id="PF00455">
    <property type="entry name" value="DeoRC"/>
    <property type="match status" value="1"/>
</dbReference>
<dbReference type="Gene3D" id="3.30.750.70">
    <property type="entry name" value="4-hydroxybutyrate coenzyme like domains"/>
    <property type="match status" value="1"/>
</dbReference>
<dbReference type="SUPFAM" id="SSF46785">
    <property type="entry name" value="Winged helix' DNA-binding domain"/>
    <property type="match status" value="1"/>
</dbReference>
<name>A0A011NAS9_9PAST</name>
<dbReference type="Gene3D" id="1.10.10.10">
    <property type="entry name" value="Winged helix-like DNA-binding domain superfamily/Winged helix DNA-binding domain"/>
    <property type="match status" value="1"/>
</dbReference>
<dbReference type="SMART" id="SM00420">
    <property type="entry name" value="HTH_DEOR"/>
    <property type="match status" value="1"/>
</dbReference>
<dbReference type="EMBL" id="JANJ01000006">
    <property type="protein sequence ID" value="EXI61717.1"/>
    <property type="molecule type" value="Genomic_DNA"/>
</dbReference>
<dbReference type="FunFam" id="1.10.10.10:FF:000081">
    <property type="entry name" value="DeoR/GlpR family transcriptional regulator"/>
    <property type="match status" value="1"/>
</dbReference>
<evidence type="ECO:0000313" key="6">
    <source>
        <dbReference type="EMBL" id="EXI61717.1"/>
    </source>
</evidence>
<dbReference type="SMART" id="SM01134">
    <property type="entry name" value="DeoRC"/>
    <property type="match status" value="1"/>
</dbReference>
<gene>
    <name evidence="6" type="ORF">AK33_09025</name>
</gene>
<dbReference type="PROSITE" id="PS00894">
    <property type="entry name" value="HTH_DEOR_1"/>
    <property type="match status" value="1"/>
</dbReference>
<evidence type="ECO:0000256" key="2">
    <source>
        <dbReference type="ARBA" id="ARBA00023015"/>
    </source>
</evidence>
<evidence type="ECO:0000259" key="5">
    <source>
        <dbReference type="PROSITE" id="PS51000"/>
    </source>
</evidence>
<protein>
    <submittedName>
        <fullName evidence="6">Transcriptional regulator</fullName>
    </submittedName>
</protein>
<dbReference type="InterPro" id="IPR018356">
    <property type="entry name" value="Tscrpt_reg_HTH_DeoR_CS"/>
</dbReference>
<dbReference type="PROSITE" id="PS51000">
    <property type="entry name" value="HTH_DEOR_2"/>
    <property type="match status" value="1"/>
</dbReference>
<dbReference type="AlphaFoldDB" id="A0A011NAS9"/>